<dbReference type="Proteomes" id="UP000241803">
    <property type="component" value="Unassembled WGS sequence"/>
</dbReference>
<keyword evidence="1" id="KW-0902">Two-component regulatory system</keyword>
<dbReference type="Pfam" id="PF01627">
    <property type="entry name" value="Hpt"/>
    <property type="match status" value="1"/>
</dbReference>
<evidence type="ECO:0000256" key="2">
    <source>
        <dbReference type="PROSITE-ProRule" id="PRU00110"/>
    </source>
</evidence>
<dbReference type="InterPro" id="IPR036641">
    <property type="entry name" value="HPT_dom_sf"/>
</dbReference>
<evidence type="ECO:0000313" key="5">
    <source>
        <dbReference type="Proteomes" id="UP000241803"/>
    </source>
</evidence>
<keyword evidence="5" id="KW-1185">Reference proteome</keyword>
<feature type="domain" description="HPt" evidence="3">
    <location>
        <begin position="14"/>
        <end position="108"/>
    </location>
</feature>
<accession>A0A2T3L730</accession>
<comment type="caution">
    <text evidence="4">The sequence shown here is derived from an EMBL/GenBank/DDBJ whole genome shotgun (WGS) entry which is preliminary data.</text>
</comment>
<gene>
    <name evidence="4" type="ORF">C9J47_14925</name>
</gene>
<evidence type="ECO:0000259" key="3">
    <source>
        <dbReference type="PROSITE" id="PS50894"/>
    </source>
</evidence>
<dbReference type="Gene3D" id="1.20.120.160">
    <property type="entry name" value="HPT domain"/>
    <property type="match status" value="1"/>
</dbReference>
<reference evidence="4 5" key="1">
    <citation type="submission" date="2018-03" db="EMBL/GenBank/DDBJ databases">
        <title>Whole genome sequencing of Histamine producing bacteria.</title>
        <authorList>
            <person name="Butler K."/>
        </authorList>
    </citation>
    <scope>NUCLEOTIDE SEQUENCE [LARGE SCALE GENOMIC DNA]</scope>
    <source>
        <strain evidence="4 5">ATCC 19614</strain>
    </source>
</reference>
<dbReference type="GO" id="GO:0004672">
    <property type="term" value="F:protein kinase activity"/>
    <property type="evidence" value="ECO:0007669"/>
    <property type="project" value="UniProtKB-ARBA"/>
</dbReference>
<sequence length="108" mass="12321">MINYTDFSTSMGDDSDMIEMIIELYNEEHGDDIRVIQSQYANQDLDGLFHTIHSLRGVLLTLCEEKATLQLEIIENLCKHGKKPDVQLLDEALEEVARVNQQVLTLTV</sequence>
<protein>
    <recommendedName>
        <fullName evidence="3">HPt domain-containing protein</fullName>
    </recommendedName>
</protein>
<evidence type="ECO:0000256" key="1">
    <source>
        <dbReference type="ARBA" id="ARBA00023012"/>
    </source>
</evidence>
<dbReference type="InterPro" id="IPR008207">
    <property type="entry name" value="Sig_transdc_His_kin_Hpt_dom"/>
</dbReference>
<dbReference type="PROSITE" id="PS50894">
    <property type="entry name" value="HPT"/>
    <property type="match status" value="1"/>
</dbReference>
<dbReference type="SUPFAM" id="SSF47226">
    <property type="entry name" value="Histidine-containing phosphotransfer domain, HPT domain"/>
    <property type="match status" value="1"/>
</dbReference>
<dbReference type="AlphaFoldDB" id="A0A2T3L730"/>
<dbReference type="EMBL" id="PYOC01000005">
    <property type="protein sequence ID" value="PSV46156.1"/>
    <property type="molecule type" value="Genomic_DNA"/>
</dbReference>
<feature type="modified residue" description="Phosphohistidine" evidence="2">
    <location>
        <position position="53"/>
    </location>
</feature>
<name>A0A2T3L730_9GAMM</name>
<dbReference type="RefSeq" id="WP_107254230.1">
    <property type="nucleotide sequence ID" value="NZ_PYOC01000005.1"/>
</dbReference>
<proteinExistence type="predicted"/>
<organism evidence="4 5">
    <name type="scientific">Photobacterium indicum</name>
    <dbReference type="NCBI Taxonomy" id="81447"/>
    <lineage>
        <taxon>Bacteria</taxon>
        <taxon>Pseudomonadati</taxon>
        <taxon>Pseudomonadota</taxon>
        <taxon>Gammaproteobacteria</taxon>
        <taxon>Vibrionales</taxon>
        <taxon>Vibrionaceae</taxon>
        <taxon>Photobacterium</taxon>
    </lineage>
</organism>
<evidence type="ECO:0000313" key="4">
    <source>
        <dbReference type="EMBL" id="PSV46156.1"/>
    </source>
</evidence>
<keyword evidence="2" id="KW-0597">Phosphoprotein</keyword>
<dbReference type="GO" id="GO:0000160">
    <property type="term" value="P:phosphorelay signal transduction system"/>
    <property type="evidence" value="ECO:0007669"/>
    <property type="project" value="UniProtKB-KW"/>
</dbReference>